<dbReference type="InterPro" id="IPR027291">
    <property type="entry name" value="Glyco_hydro_38_N_sf"/>
</dbReference>
<feature type="domain" description="Glycoside hydrolase family 38 N-terminal" evidence="2">
    <location>
        <begin position="282"/>
        <end position="567"/>
    </location>
</feature>
<organism evidence="3 4">
    <name type="scientific">Chitinophaga caseinilytica</name>
    <dbReference type="NCBI Taxonomy" id="2267521"/>
    <lineage>
        <taxon>Bacteria</taxon>
        <taxon>Pseudomonadati</taxon>
        <taxon>Bacteroidota</taxon>
        <taxon>Chitinophagia</taxon>
        <taxon>Chitinophagales</taxon>
        <taxon>Chitinophagaceae</taxon>
        <taxon>Chitinophaga</taxon>
    </lineage>
</organism>
<proteinExistence type="predicted"/>
<dbReference type="Proteomes" id="UP001449657">
    <property type="component" value="Chromosome"/>
</dbReference>
<reference evidence="3 4" key="1">
    <citation type="submission" date="2024-03" db="EMBL/GenBank/DDBJ databases">
        <title>Chitinophaga caseinilytica sp. nov., a casein hydrolysing bacterium isolated from forest soil.</title>
        <authorList>
            <person name="Lee D.S."/>
            <person name="Han D.M."/>
            <person name="Baek J.H."/>
            <person name="Choi D.G."/>
            <person name="Jeon J.H."/>
            <person name="Jeon C.O."/>
        </authorList>
    </citation>
    <scope>NUCLEOTIDE SEQUENCE [LARGE SCALE GENOMIC DNA]</scope>
    <source>
        <strain evidence="3 4">KACC 19118</strain>
    </source>
</reference>
<dbReference type="SUPFAM" id="SSF74650">
    <property type="entry name" value="Galactose mutarotase-like"/>
    <property type="match status" value="1"/>
</dbReference>
<dbReference type="EMBL" id="CP150096">
    <property type="protein sequence ID" value="WZN49038.1"/>
    <property type="molecule type" value="Genomic_DNA"/>
</dbReference>
<dbReference type="PANTHER" id="PTHR46017:SF1">
    <property type="entry name" value="ALPHA-MANNOSIDASE 2C1"/>
    <property type="match status" value="1"/>
</dbReference>
<keyword evidence="1" id="KW-0732">Signal</keyword>
<dbReference type="SUPFAM" id="SSF88713">
    <property type="entry name" value="Glycoside hydrolase/deacetylase"/>
    <property type="match status" value="1"/>
</dbReference>
<protein>
    <recommendedName>
        <fullName evidence="2">Glycoside hydrolase family 38 N-terminal domain-containing protein</fullName>
    </recommendedName>
</protein>
<dbReference type="PANTHER" id="PTHR46017">
    <property type="entry name" value="ALPHA-MANNOSIDASE 2C1"/>
    <property type="match status" value="1"/>
</dbReference>
<name>A0ABZ2ZBV1_9BACT</name>
<evidence type="ECO:0000313" key="3">
    <source>
        <dbReference type="EMBL" id="WZN49038.1"/>
    </source>
</evidence>
<dbReference type="CDD" id="cd10791">
    <property type="entry name" value="GH38N_AMII_like_1"/>
    <property type="match status" value="1"/>
</dbReference>
<evidence type="ECO:0000259" key="2">
    <source>
        <dbReference type="Pfam" id="PF01074"/>
    </source>
</evidence>
<sequence>MRMMIIAALAACALQATAQKTVPYFGQIDWISGYEKEISGENIRYFSAFPDDANIALLTRATDGHKEIVWETAPVPAKVKGKYVYFSWVAGHSSATSSGNRHWDLYVNNKKMLTFTTIPGNSNPNWSYAGPDSSRIVFMQTKRDGANDAHGLAFLRLPVSAVQPGKPVVLKVVGQAQQSNDWYMTFKFTFQEKVDIAPQPFLLRNGKQPLTLTALHFGMPRTYRVEAGNATYSFVATDGLSNFDVPVTPVQRADSIRVKVLDGKKVITDKFVQLAPIIHRELHFIHHSHTDIGYSHLQPDVLKIHLKNIDDALDMIASTKHYPDEAKFRWNIESLWAVEHWIKQASADRKAAFVQAVKNGDICLSALYANILTGLSLPEEMFHYTDYAQQLRKEFGFTIPSAMISDVPGYTWSTVTALAKGGVKYFSSGPNYLGENHPYLGDRVGHFVRTWGDKPVYWKSPSGEEKILFWTGGKGYSSWHGTAPGAVFERGAKKIAEYLQDLANKNYPYTLVQWRYNVVADNGPIDTAISRFVKEWNEKYSSPKIVLSTPDRLFPAFEKQYGKDLPVVSGDITPYWEDGAASTAQEEGKNRVNSLRLQQIANAYAILSPKRYSSRQFYEAWTNILMFHEHTWGAHNSISQPDVDFVTEQWRIKKQFMQDGDQQTGALATSLLEPFTDATSKKIVVVNTHSWPASGPVEIQVAGASVKDAKGKKSPLQKIHNGRYAFIAENVPPFGSAVYTVSDETVKTATPFKRSAQGLSNGFVSLAWHPGNGSITQLSGPDGHNLAGQFGDQGLNSYWYVPGRDPAGAQTTPALTASVIDEGPVLTVISLKGEAPGARSLEKRIILYAGAKEAVIENIVDKKPVRSKEALHFGFPFGITSPTTTLDAGYGTMRYLDDQLPGSNMDFLYGRRWLNVSDENRGVQWMLLETPMVEPGAMIDERLTISQSHKEWRKDGKPTATWFAYVMNNYWHTNYKSDQEGVSSYRYALRPHAENSGADMEKAAAMFTQPFLSFPLKAGVTVPQSLFSLSNQSVIATSITPQENGSLMVRLFNPEKTAQSTKFVWGSLKPSGLQRLQSGERFAPDAEISLPAMGVHEFFIVP</sequence>
<feature type="signal peptide" evidence="1">
    <location>
        <begin position="1"/>
        <end position="18"/>
    </location>
</feature>
<gene>
    <name evidence="3" type="ORF">WJU22_12745</name>
</gene>
<dbReference type="Pfam" id="PF01074">
    <property type="entry name" value="Glyco_hydro_38N"/>
    <property type="match status" value="1"/>
</dbReference>
<dbReference type="InterPro" id="IPR011013">
    <property type="entry name" value="Gal_mutarotase_sf_dom"/>
</dbReference>
<evidence type="ECO:0000313" key="4">
    <source>
        <dbReference type="Proteomes" id="UP001449657"/>
    </source>
</evidence>
<dbReference type="RefSeq" id="WP_341843613.1">
    <property type="nucleotide sequence ID" value="NZ_CP149792.1"/>
</dbReference>
<dbReference type="InterPro" id="IPR011330">
    <property type="entry name" value="Glyco_hydro/deAcase_b/a-brl"/>
</dbReference>
<evidence type="ECO:0000256" key="1">
    <source>
        <dbReference type="SAM" id="SignalP"/>
    </source>
</evidence>
<feature type="chain" id="PRO_5047078812" description="Glycoside hydrolase family 38 N-terminal domain-containing protein" evidence="1">
    <location>
        <begin position="19"/>
        <end position="1102"/>
    </location>
</feature>
<dbReference type="Gene3D" id="3.20.110.10">
    <property type="entry name" value="Glycoside hydrolase 38, N terminal domain"/>
    <property type="match status" value="1"/>
</dbReference>
<keyword evidence="4" id="KW-1185">Reference proteome</keyword>
<accession>A0ABZ2ZBV1</accession>
<dbReference type="InterPro" id="IPR000602">
    <property type="entry name" value="Glyco_hydro_38_N"/>
</dbReference>